<gene>
    <name evidence="6" type="ORF">EDD54_1419</name>
</gene>
<evidence type="ECO:0000256" key="2">
    <source>
        <dbReference type="ARBA" id="ARBA00009387"/>
    </source>
</evidence>
<evidence type="ECO:0000313" key="7">
    <source>
        <dbReference type="Proteomes" id="UP000294547"/>
    </source>
</evidence>
<feature type="chain" id="PRO_5020407695" evidence="4">
    <location>
        <begin position="30"/>
        <end position="235"/>
    </location>
</feature>
<feature type="compositionally biased region" description="Low complexity" evidence="3">
    <location>
        <begin position="93"/>
        <end position="108"/>
    </location>
</feature>
<comment type="similarity">
    <text evidence="1">Belongs to the transglycosylase Slt family.</text>
</comment>
<protein>
    <submittedName>
        <fullName evidence="6">Soluble lytic murein transglycosylase-like protein</fullName>
    </submittedName>
</protein>
<comment type="caution">
    <text evidence="6">The sequence shown here is derived from an EMBL/GenBank/DDBJ whole genome shotgun (WGS) entry which is preliminary data.</text>
</comment>
<evidence type="ECO:0000256" key="3">
    <source>
        <dbReference type="SAM" id="MobiDB-lite"/>
    </source>
</evidence>
<dbReference type="SUPFAM" id="SSF53955">
    <property type="entry name" value="Lysozyme-like"/>
    <property type="match status" value="1"/>
</dbReference>
<evidence type="ECO:0000256" key="4">
    <source>
        <dbReference type="SAM" id="SignalP"/>
    </source>
</evidence>
<dbReference type="InterPro" id="IPR023346">
    <property type="entry name" value="Lysozyme-like_dom_sf"/>
</dbReference>
<dbReference type="InterPro" id="IPR008258">
    <property type="entry name" value="Transglycosylase_SLT_dom_1"/>
</dbReference>
<dbReference type="RefSeq" id="WP_126535364.1">
    <property type="nucleotide sequence ID" value="NZ_BSPM01000008.1"/>
</dbReference>
<comment type="similarity">
    <text evidence="2">Belongs to the virb1 family.</text>
</comment>
<evidence type="ECO:0000313" key="6">
    <source>
        <dbReference type="EMBL" id="TDP87523.1"/>
    </source>
</evidence>
<feature type="domain" description="Transglycosylase SLT" evidence="5">
    <location>
        <begin position="119"/>
        <end position="217"/>
    </location>
</feature>
<dbReference type="Proteomes" id="UP000294547">
    <property type="component" value="Unassembled WGS sequence"/>
</dbReference>
<dbReference type="Gene3D" id="1.10.530.10">
    <property type="match status" value="1"/>
</dbReference>
<evidence type="ECO:0000259" key="5">
    <source>
        <dbReference type="Pfam" id="PF01464"/>
    </source>
</evidence>
<dbReference type="Pfam" id="PF01464">
    <property type="entry name" value="SLT"/>
    <property type="match status" value="1"/>
</dbReference>
<feature type="signal peptide" evidence="4">
    <location>
        <begin position="1"/>
        <end position="29"/>
    </location>
</feature>
<name>A0A4R6RLJ3_9HYPH</name>
<feature type="compositionally biased region" description="Low complexity" evidence="3">
    <location>
        <begin position="66"/>
        <end position="82"/>
    </location>
</feature>
<reference evidence="6 7" key="1">
    <citation type="submission" date="2019-03" db="EMBL/GenBank/DDBJ databases">
        <title>Genomic Encyclopedia of Type Strains, Phase IV (KMG-IV): sequencing the most valuable type-strain genomes for metagenomic binning, comparative biology and taxonomic classification.</title>
        <authorList>
            <person name="Goeker M."/>
        </authorList>
    </citation>
    <scope>NUCLEOTIDE SEQUENCE [LARGE SCALE GENOMIC DNA]</scope>
    <source>
        <strain evidence="6 7">DSM 102969</strain>
    </source>
</reference>
<accession>A0A4R6RLJ3</accession>
<dbReference type="AlphaFoldDB" id="A0A4R6RLJ3"/>
<dbReference type="PANTHER" id="PTHR37423">
    <property type="entry name" value="SOLUBLE LYTIC MUREIN TRANSGLYCOSYLASE-RELATED"/>
    <property type="match status" value="1"/>
</dbReference>
<sequence length="235" mass="24545">MKISTDQRGALVAVAIVAATALSITGAQAASTAKQENHAAAATAADEPDSIWELWQAARARRAAAAETTATGTRTAAAATEAPRAHRRHRAAEAAPRTATKPAATAERPANRTDLRALVRSHAEAAGVPADLAEAVVKVESNFNPRARGSHGEVGLMQIKPSTARAIGYRGTTAALYDPDTNLAWGMRYLARAYALADGDTCGAILRYNGGHAARKMTRQASAYCGRVKTYVAAL</sequence>
<dbReference type="PANTHER" id="PTHR37423:SF2">
    <property type="entry name" value="MEMBRANE-BOUND LYTIC MUREIN TRANSGLYCOSYLASE C"/>
    <property type="match status" value="1"/>
</dbReference>
<proteinExistence type="inferred from homology"/>
<organism evidence="6 7">
    <name type="scientific">Oharaeibacter diazotrophicus</name>
    <dbReference type="NCBI Taxonomy" id="1920512"/>
    <lineage>
        <taxon>Bacteria</taxon>
        <taxon>Pseudomonadati</taxon>
        <taxon>Pseudomonadota</taxon>
        <taxon>Alphaproteobacteria</taxon>
        <taxon>Hyphomicrobiales</taxon>
        <taxon>Pleomorphomonadaceae</taxon>
        <taxon>Oharaeibacter</taxon>
    </lineage>
</organism>
<dbReference type="OrthoDB" id="9788661at2"/>
<keyword evidence="4" id="KW-0732">Signal</keyword>
<feature type="region of interest" description="Disordered" evidence="3">
    <location>
        <begin position="66"/>
        <end position="109"/>
    </location>
</feature>
<keyword evidence="7" id="KW-1185">Reference proteome</keyword>
<dbReference type="EMBL" id="SNXY01000006">
    <property type="protein sequence ID" value="TDP87523.1"/>
    <property type="molecule type" value="Genomic_DNA"/>
</dbReference>
<evidence type="ECO:0000256" key="1">
    <source>
        <dbReference type="ARBA" id="ARBA00007734"/>
    </source>
</evidence>